<dbReference type="EMBL" id="FWXD01000035">
    <property type="protein sequence ID" value="SMC29429.1"/>
    <property type="molecule type" value="Genomic_DNA"/>
</dbReference>
<accession>A0A1W1XZM6</accession>
<name>A0A1W1XZM6_9NEIS</name>
<evidence type="ECO:0000256" key="2">
    <source>
        <dbReference type="SAM" id="Phobius"/>
    </source>
</evidence>
<reference evidence="3 4" key="1">
    <citation type="submission" date="2017-04" db="EMBL/GenBank/DDBJ databases">
        <authorList>
            <person name="Afonso C.L."/>
            <person name="Miller P.J."/>
            <person name="Scott M.A."/>
            <person name="Spackman E."/>
            <person name="Goraichik I."/>
            <person name="Dimitrov K.M."/>
            <person name="Suarez D.L."/>
            <person name="Swayne D.E."/>
        </authorList>
    </citation>
    <scope>NUCLEOTIDE SEQUENCE [LARGE SCALE GENOMIC DNA]</scope>
    <source>
        <strain evidence="3 4">DSM 23236</strain>
    </source>
</reference>
<feature type="transmembrane region" description="Helical" evidence="2">
    <location>
        <begin position="6"/>
        <end position="28"/>
    </location>
</feature>
<keyword evidence="2" id="KW-0812">Transmembrane</keyword>
<feature type="transmembrane region" description="Helical" evidence="2">
    <location>
        <begin position="169"/>
        <end position="190"/>
    </location>
</feature>
<dbReference type="AlphaFoldDB" id="A0A1W1XZM6"/>
<keyword evidence="4" id="KW-1185">Reference proteome</keyword>
<gene>
    <name evidence="3" type="ORF">SAMN02745857_03827</name>
</gene>
<evidence type="ECO:0000256" key="1">
    <source>
        <dbReference type="SAM" id="MobiDB-lite"/>
    </source>
</evidence>
<dbReference type="Proteomes" id="UP000192761">
    <property type="component" value="Unassembled WGS sequence"/>
</dbReference>
<protein>
    <submittedName>
        <fullName evidence="3">Uncharacterized protein</fullName>
    </submittedName>
</protein>
<feature type="region of interest" description="Disordered" evidence="1">
    <location>
        <begin position="276"/>
        <end position="301"/>
    </location>
</feature>
<feature type="transmembrane region" description="Helical" evidence="2">
    <location>
        <begin position="244"/>
        <end position="262"/>
    </location>
</feature>
<organism evidence="3 4">
    <name type="scientific">Andreprevotia lacus DSM 23236</name>
    <dbReference type="NCBI Taxonomy" id="1121001"/>
    <lineage>
        <taxon>Bacteria</taxon>
        <taxon>Pseudomonadati</taxon>
        <taxon>Pseudomonadota</taxon>
        <taxon>Betaproteobacteria</taxon>
        <taxon>Neisseriales</taxon>
        <taxon>Chitinibacteraceae</taxon>
        <taxon>Andreprevotia</taxon>
    </lineage>
</organism>
<keyword evidence="2" id="KW-1133">Transmembrane helix</keyword>
<evidence type="ECO:0000313" key="3">
    <source>
        <dbReference type="EMBL" id="SMC29429.1"/>
    </source>
</evidence>
<proteinExistence type="predicted"/>
<evidence type="ECO:0000313" key="4">
    <source>
        <dbReference type="Proteomes" id="UP000192761"/>
    </source>
</evidence>
<keyword evidence="2" id="KW-0472">Membrane</keyword>
<dbReference type="STRING" id="1121001.SAMN02745857_03827"/>
<dbReference type="RefSeq" id="WP_176217021.1">
    <property type="nucleotide sequence ID" value="NZ_FWXD01000035.1"/>
</dbReference>
<sequence>MFNSSVLETLIGLVACYAALSLLTSSIYEAVASALRLRASNLLQGVQQLLNETGQTNPALTLAIYNNALVHPTGNGTASSVKDLRQPPSYIEARHFAEALVEQLAGADQDAAQLKQAIDQIPDLQLRKLMQGLYQRSAASVDQFKTAVAGWFDTGMARLSGAYKRRSQLICLLIALLIAVVFNLDTFLMFNTLWHAPALNTHLALPVDASAAAALQYVNQISPAPIGWAAVGGGLDWAVLLKHLPGWLITASAVLFGAPFWFDLLQRFVQLRGTGGKPADKAPASQSSTPAVSPATAGPPN</sequence>